<dbReference type="AlphaFoldDB" id="A0A3D3R3V5"/>
<organism evidence="1 2">
    <name type="scientific">Gimesia maris</name>
    <dbReference type="NCBI Taxonomy" id="122"/>
    <lineage>
        <taxon>Bacteria</taxon>
        <taxon>Pseudomonadati</taxon>
        <taxon>Planctomycetota</taxon>
        <taxon>Planctomycetia</taxon>
        <taxon>Planctomycetales</taxon>
        <taxon>Planctomycetaceae</taxon>
        <taxon>Gimesia</taxon>
    </lineage>
</organism>
<sequence>MCGGNSLHIGQADRFNFFPFRLFRVVLILTRILPDKTLYYKRILEKGSTDNHGFFYTNSAEHKWDQILKKRSLKSNGPPGK</sequence>
<accession>A0A3D3R3V5</accession>
<dbReference type="EMBL" id="DQAY01000024">
    <property type="protein sequence ID" value="HCO22270.1"/>
    <property type="molecule type" value="Genomic_DNA"/>
</dbReference>
<proteinExistence type="predicted"/>
<evidence type="ECO:0000313" key="1">
    <source>
        <dbReference type="EMBL" id="HCO22270.1"/>
    </source>
</evidence>
<comment type="caution">
    <text evidence="1">The sequence shown here is derived from an EMBL/GenBank/DDBJ whole genome shotgun (WGS) entry which is preliminary data.</text>
</comment>
<evidence type="ECO:0000313" key="2">
    <source>
        <dbReference type="Proteomes" id="UP000263642"/>
    </source>
</evidence>
<dbReference type="Proteomes" id="UP000263642">
    <property type="component" value="Unassembled WGS sequence"/>
</dbReference>
<gene>
    <name evidence="1" type="ORF">DIT97_04115</name>
</gene>
<name>A0A3D3R3V5_9PLAN</name>
<protein>
    <submittedName>
        <fullName evidence="1">Uncharacterized protein</fullName>
    </submittedName>
</protein>
<reference evidence="1 2" key="1">
    <citation type="journal article" date="2018" name="Nat. Biotechnol.">
        <title>A standardized bacterial taxonomy based on genome phylogeny substantially revises the tree of life.</title>
        <authorList>
            <person name="Parks D.H."/>
            <person name="Chuvochina M."/>
            <person name="Waite D.W."/>
            <person name="Rinke C."/>
            <person name="Skarshewski A."/>
            <person name="Chaumeil P.A."/>
            <person name="Hugenholtz P."/>
        </authorList>
    </citation>
    <scope>NUCLEOTIDE SEQUENCE [LARGE SCALE GENOMIC DNA]</scope>
    <source>
        <strain evidence="1">UBA9375</strain>
    </source>
</reference>